<evidence type="ECO:0000256" key="1">
    <source>
        <dbReference type="SAM" id="MobiDB-lite"/>
    </source>
</evidence>
<name>A0A3N1ZYM3_9ACTN</name>
<accession>A0A3N1ZYM3</accession>
<proteinExistence type="predicted"/>
<evidence type="ECO:0000256" key="2">
    <source>
        <dbReference type="SAM" id="Phobius"/>
    </source>
</evidence>
<reference evidence="3 4" key="1">
    <citation type="submission" date="2018-11" db="EMBL/GenBank/DDBJ databases">
        <title>Sequencing the genomes of 1000 actinobacteria strains.</title>
        <authorList>
            <person name="Klenk H.-P."/>
        </authorList>
    </citation>
    <scope>NUCLEOTIDE SEQUENCE [LARGE SCALE GENOMIC DNA]</scope>
    <source>
        <strain evidence="3 4">DSM 10546</strain>
    </source>
</reference>
<feature type="region of interest" description="Disordered" evidence="1">
    <location>
        <begin position="16"/>
        <end position="51"/>
    </location>
</feature>
<gene>
    <name evidence="3" type="ORF">EDD41_3227</name>
</gene>
<evidence type="ECO:0000313" key="3">
    <source>
        <dbReference type="EMBL" id="ROR55936.1"/>
    </source>
</evidence>
<evidence type="ECO:0000313" key="4">
    <source>
        <dbReference type="Proteomes" id="UP000275749"/>
    </source>
</evidence>
<keyword evidence="2" id="KW-0472">Membrane</keyword>
<dbReference type="AlphaFoldDB" id="A0A3N1ZYM3"/>
<comment type="caution">
    <text evidence="3">The sequence shown here is derived from an EMBL/GenBank/DDBJ whole genome shotgun (WGS) entry which is preliminary data.</text>
</comment>
<organism evidence="3 4">
    <name type="scientific">Luteococcus japonicus</name>
    <dbReference type="NCBI Taxonomy" id="33984"/>
    <lineage>
        <taxon>Bacteria</taxon>
        <taxon>Bacillati</taxon>
        <taxon>Actinomycetota</taxon>
        <taxon>Actinomycetes</taxon>
        <taxon>Propionibacteriales</taxon>
        <taxon>Propionibacteriaceae</taxon>
        <taxon>Luteococcus</taxon>
    </lineage>
</organism>
<dbReference type="RefSeq" id="WP_123576618.1">
    <property type="nucleotide sequence ID" value="NZ_RKHG01000001.1"/>
</dbReference>
<keyword evidence="2" id="KW-1133">Transmembrane helix</keyword>
<feature type="transmembrane region" description="Helical" evidence="2">
    <location>
        <begin position="83"/>
        <end position="106"/>
    </location>
</feature>
<dbReference type="EMBL" id="RKHG01000001">
    <property type="protein sequence ID" value="ROR55936.1"/>
    <property type="molecule type" value="Genomic_DNA"/>
</dbReference>
<protein>
    <submittedName>
        <fullName evidence="3">Uncharacterized protein</fullName>
    </submittedName>
</protein>
<sequence>MSASLIAKANAVTPAKVRRRVREQQLRGPQARPVRLTAPGGRPLQPVAPGGHGAPVELVWGSDARGRAARPASGQVQLTDRGILAVVVLLGLIVVATVSVGVVRFLGVSDAPLEEAPTGGTAVVALRN</sequence>
<keyword evidence="2" id="KW-0812">Transmembrane</keyword>
<dbReference type="Proteomes" id="UP000275749">
    <property type="component" value="Unassembled WGS sequence"/>
</dbReference>